<gene>
    <name evidence="1" type="ORF">ATI53_101944</name>
</gene>
<dbReference type="Proteomes" id="UP000249165">
    <property type="component" value="Unassembled WGS sequence"/>
</dbReference>
<evidence type="ECO:0000313" key="1">
    <source>
        <dbReference type="EMBL" id="RAK16680.1"/>
    </source>
</evidence>
<dbReference type="AlphaFoldDB" id="A0A327Y6G5"/>
<protein>
    <submittedName>
        <fullName evidence="1">Uncharacterized protein</fullName>
    </submittedName>
</protein>
<proteinExistence type="predicted"/>
<organism evidence="1 2">
    <name type="scientific">Salipiger aestuarii</name>
    <dbReference type="NCBI Taxonomy" id="568098"/>
    <lineage>
        <taxon>Bacteria</taxon>
        <taxon>Pseudomonadati</taxon>
        <taxon>Pseudomonadota</taxon>
        <taxon>Alphaproteobacteria</taxon>
        <taxon>Rhodobacterales</taxon>
        <taxon>Roseobacteraceae</taxon>
        <taxon>Salipiger</taxon>
    </lineage>
</organism>
<keyword evidence="2" id="KW-1185">Reference proteome</keyword>
<evidence type="ECO:0000313" key="2">
    <source>
        <dbReference type="Proteomes" id="UP000249165"/>
    </source>
</evidence>
<dbReference type="EMBL" id="QLMG01000019">
    <property type="protein sequence ID" value="RAK16680.1"/>
    <property type="molecule type" value="Genomic_DNA"/>
</dbReference>
<dbReference type="RefSeq" id="WP_009504835.1">
    <property type="nucleotide sequence ID" value="NZ_LIQE01000014.1"/>
</dbReference>
<comment type="caution">
    <text evidence="1">The sequence shown here is derived from an EMBL/GenBank/DDBJ whole genome shotgun (WGS) entry which is preliminary data.</text>
</comment>
<reference evidence="1 2" key="1">
    <citation type="submission" date="2018-06" db="EMBL/GenBank/DDBJ databases">
        <title>Genomic Encyclopedia of Archaeal and Bacterial Type Strains, Phase II (KMG-II): from individual species to whole genera.</title>
        <authorList>
            <person name="Goeker M."/>
        </authorList>
    </citation>
    <scope>NUCLEOTIDE SEQUENCE [LARGE SCALE GENOMIC DNA]</scope>
    <source>
        <strain evidence="1 2">DSM 22011</strain>
    </source>
</reference>
<dbReference type="Gene3D" id="3.30.420.40">
    <property type="match status" value="1"/>
</dbReference>
<dbReference type="OrthoDB" id="9805576at2"/>
<sequence length="167" mass="17180">MGSDVIGMDAGGAMAKVALFVGGGQETACARRSHDVLRLPGTQDWIAKLPEIGSSDDIVGGISVQAAQQAGLLAGAPVVRGAVDKCASAFGIPTQLHVDARRRDTVPVPRFPCRRGVSRRFRPAPDLGAVHPAQYPRETTTRDATALGAAAVPPGTAKASAPEVIHA</sequence>
<accession>A0A327Y6G5</accession>
<name>A0A327Y6G5_9RHOB</name>